<dbReference type="Proteomes" id="UP001365542">
    <property type="component" value="Unassembled WGS sequence"/>
</dbReference>
<comment type="caution">
    <text evidence="6">The sequence shown here is derived from an EMBL/GenBank/DDBJ whole genome shotgun (WGS) entry which is preliminary data.</text>
</comment>
<evidence type="ECO:0000313" key="7">
    <source>
        <dbReference type="Proteomes" id="UP001365542"/>
    </source>
</evidence>
<name>A0AAV9X1Y6_9PEZI</name>
<dbReference type="InterPro" id="IPR032466">
    <property type="entry name" value="Metal_Hydrolase"/>
</dbReference>
<dbReference type="AlphaFoldDB" id="A0AAV9X1Y6"/>
<gene>
    <name evidence="6" type="ORF">TWF694_004665</name>
</gene>
<evidence type="ECO:0000256" key="2">
    <source>
        <dbReference type="ARBA" id="ARBA00022723"/>
    </source>
</evidence>
<keyword evidence="4" id="KW-0862">Zinc</keyword>
<accession>A0AAV9X1Y6</accession>
<evidence type="ECO:0000256" key="4">
    <source>
        <dbReference type="ARBA" id="ARBA00022833"/>
    </source>
</evidence>
<sequence length="486" mass="53009">MAKSLLLKNGTVLIHNEKDVVVPQKVDVLVVGNTIEKIGESLEAGDAEIVDCSNKIISPGFIDTHHHCWQTQLKGRHANHMLLEYLPTGNLSVFLYDPEDIYIGELGGLMELVDSGVTTVVDHCHGLNSPKHADAAVSATVHSGIRSILCYSTVFRSAEWTKEKYVADPNFLPDWFLEHFKSLASQKHADGRVEIGFGYDIFFVGEDVNKMVFKTVRDAGVKLITTHWCNNSPIFGNWSNITTMDKQGIAGPDVLVSHGNQLTDEEAAVLEKHGMSIASTPMTELQMGHGVPICYDPRVKGRASLGVDCHSSGAGDMITQMRVGLQATRGIFNQKYVEEGKNPYTCKQTVEEAFNLATIDGARACKMGDAVGSIAVGKKADFVIFDTDTPAMVCGAKKDPLAAIVMHSSVRDIDIVIVDGVVRKQGGKILPVEGGAAEKLSWKDVVAKLDESYNNIEEKAKAIDYDVALKAMQEAFHLDPNNFPKL</sequence>
<dbReference type="GO" id="GO:0046872">
    <property type="term" value="F:metal ion binding"/>
    <property type="evidence" value="ECO:0007669"/>
    <property type="project" value="UniProtKB-KW"/>
</dbReference>
<protein>
    <recommendedName>
        <fullName evidence="5">Amidohydrolase-related domain-containing protein</fullName>
    </recommendedName>
</protein>
<dbReference type="GO" id="GO:0019239">
    <property type="term" value="F:deaminase activity"/>
    <property type="evidence" value="ECO:0007669"/>
    <property type="project" value="TreeGrafter"/>
</dbReference>
<dbReference type="InterPro" id="IPR006680">
    <property type="entry name" value="Amidohydro-rel"/>
</dbReference>
<feature type="domain" description="Amidohydrolase-related" evidence="5">
    <location>
        <begin position="56"/>
        <end position="422"/>
    </location>
</feature>
<dbReference type="Pfam" id="PF01979">
    <property type="entry name" value="Amidohydro_1"/>
    <property type="match status" value="1"/>
</dbReference>
<keyword evidence="2" id="KW-0479">Metal-binding</keyword>
<dbReference type="InterPro" id="IPR011059">
    <property type="entry name" value="Metal-dep_hydrolase_composite"/>
</dbReference>
<keyword evidence="3" id="KW-0378">Hydrolase</keyword>
<comment type="cofactor">
    <cofactor evidence="1">
        <name>Zn(2+)</name>
        <dbReference type="ChEBI" id="CHEBI:29105"/>
    </cofactor>
</comment>
<evidence type="ECO:0000256" key="3">
    <source>
        <dbReference type="ARBA" id="ARBA00022801"/>
    </source>
</evidence>
<dbReference type="SUPFAM" id="SSF51556">
    <property type="entry name" value="Metallo-dependent hydrolases"/>
    <property type="match status" value="1"/>
</dbReference>
<keyword evidence="7" id="KW-1185">Reference proteome</keyword>
<dbReference type="InterPro" id="IPR051607">
    <property type="entry name" value="Metallo-dep_hydrolases"/>
</dbReference>
<evidence type="ECO:0000256" key="1">
    <source>
        <dbReference type="ARBA" id="ARBA00001947"/>
    </source>
</evidence>
<evidence type="ECO:0000259" key="5">
    <source>
        <dbReference type="Pfam" id="PF01979"/>
    </source>
</evidence>
<dbReference type="PANTHER" id="PTHR11271:SF37">
    <property type="entry name" value="FAMILY PROTEIN, PUTATIVE (AFU_ORTHOLOGUE AFUA_4G00460)-RELATED"/>
    <property type="match status" value="1"/>
</dbReference>
<proteinExistence type="predicted"/>
<dbReference type="GO" id="GO:0005829">
    <property type="term" value="C:cytosol"/>
    <property type="evidence" value="ECO:0007669"/>
    <property type="project" value="TreeGrafter"/>
</dbReference>
<organism evidence="6 7">
    <name type="scientific">Orbilia ellipsospora</name>
    <dbReference type="NCBI Taxonomy" id="2528407"/>
    <lineage>
        <taxon>Eukaryota</taxon>
        <taxon>Fungi</taxon>
        <taxon>Dikarya</taxon>
        <taxon>Ascomycota</taxon>
        <taxon>Pezizomycotina</taxon>
        <taxon>Orbiliomycetes</taxon>
        <taxon>Orbiliales</taxon>
        <taxon>Orbiliaceae</taxon>
        <taxon>Orbilia</taxon>
    </lineage>
</organism>
<dbReference type="SUPFAM" id="SSF51338">
    <property type="entry name" value="Composite domain of metallo-dependent hydrolases"/>
    <property type="match status" value="1"/>
</dbReference>
<dbReference type="PANTHER" id="PTHR11271">
    <property type="entry name" value="GUANINE DEAMINASE"/>
    <property type="match status" value="1"/>
</dbReference>
<evidence type="ECO:0000313" key="6">
    <source>
        <dbReference type="EMBL" id="KAK6527684.1"/>
    </source>
</evidence>
<dbReference type="Gene3D" id="3.20.20.140">
    <property type="entry name" value="Metal-dependent hydrolases"/>
    <property type="match status" value="1"/>
</dbReference>
<reference evidence="6 7" key="1">
    <citation type="submission" date="2019-10" db="EMBL/GenBank/DDBJ databases">
        <authorList>
            <person name="Palmer J.M."/>
        </authorList>
    </citation>
    <scope>NUCLEOTIDE SEQUENCE [LARGE SCALE GENOMIC DNA]</scope>
    <source>
        <strain evidence="6 7">TWF694</strain>
    </source>
</reference>
<dbReference type="Gene3D" id="2.30.40.10">
    <property type="entry name" value="Urease, subunit C, domain 1"/>
    <property type="match status" value="1"/>
</dbReference>
<dbReference type="EMBL" id="JAVHJO010000015">
    <property type="protein sequence ID" value="KAK6527684.1"/>
    <property type="molecule type" value="Genomic_DNA"/>
</dbReference>